<dbReference type="GO" id="GO:0000278">
    <property type="term" value="P:mitotic cell cycle"/>
    <property type="evidence" value="ECO:0007669"/>
    <property type="project" value="InterPro"/>
</dbReference>
<protein>
    <recommendedName>
        <fullName evidence="5">WPP domain-containing protein</fullName>
    </recommendedName>
</protein>
<evidence type="ECO:0000313" key="6">
    <source>
        <dbReference type="EMBL" id="QCE06577.1"/>
    </source>
</evidence>
<comment type="subcellular location">
    <subcellularLocation>
        <location evidence="2">Cytoplasm</location>
    </subcellularLocation>
    <subcellularLocation>
        <location evidence="1">Nucleus</location>
    </subcellularLocation>
</comment>
<proteinExistence type="predicted"/>
<reference evidence="6 7" key="1">
    <citation type="submission" date="2019-04" db="EMBL/GenBank/DDBJ databases">
        <title>An improved genome assembly and genetic linkage map for asparagus bean, Vigna unguiculata ssp. sesquipedialis.</title>
        <authorList>
            <person name="Xia Q."/>
            <person name="Zhang R."/>
            <person name="Dong Y."/>
        </authorList>
    </citation>
    <scope>NUCLEOTIDE SEQUENCE [LARGE SCALE GENOMIC DNA]</scope>
    <source>
        <tissue evidence="6">Leaf</tissue>
    </source>
</reference>
<dbReference type="Proteomes" id="UP000501690">
    <property type="component" value="Linkage Group LG9"/>
</dbReference>
<evidence type="ECO:0000256" key="2">
    <source>
        <dbReference type="ARBA" id="ARBA00004496"/>
    </source>
</evidence>
<name>A0A4D6N3I5_VIGUN</name>
<dbReference type="Gene3D" id="1.10.246.200">
    <property type="entry name" value="WPP domain"/>
    <property type="match status" value="1"/>
</dbReference>
<evidence type="ECO:0000313" key="7">
    <source>
        <dbReference type="Proteomes" id="UP000501690"/>
    </source>
</evidence>
<dbReference type="EMBL" id="CP039353">
    <property type="protein sequence ID" value="QCE06577.1"/>
    <property type="molecule type" value="Genomic_DNA"/>
</dbReference>
<keyword evidence="4" id="KW-0539">Nucleus</keyword>
<dbReference type="InterPro" id="IPR044692">
    <property type="entry name" value="WPP1/2/3"/>
</dbReference>
<accession>A0A4D6N3I5</accession>
<dbReference type="GO" id="GO:0005737">
    <property type="term" value="C:cytoplasm"/>
    <property type="evidence" value="ECO:0007669"/>
    <property type="project" value="UniProtKB-SubCell"/>
</dbReference>
<dbReference type="PANTHER" id="PTHR34362">
    <property type="entry name" value="WPP DOMAIN-CONTAINING PROTEIN 1-RELATED"/>
    <property type="match status" value="1"/>
</dbReference>
<dbReference type="AlphaFoldDB" id="A0A4D6N3I5"/>
<feature type="domain" description="WPP" evidence="5">
    <location>
        <begin position="10"/>
        <end position="60"/>
    </location>
</feature>
<gene>
    <name evidence="6" type="ORF">DEO72_LG9g1591</name>
</gene>
<dbReference type="GO" id="GO:0048527">
    <property type="term" value="P:lateral root development"/>
    <property type="evidence" value="ECO:0007669"/>
    <property type="project" value="InterPro"/>
</dbReference>
<dbReference type="InterPro" id="IPR025265">
    <property type="entry name" value="WPP_dom"/>
</dbReference>
<evidence type="ECO:0000256" key="4">
    <source>
        <dbReference type="ARBA" id="ARBA00023242"/>
    </source>
</evidence>
<evidence type="ECO:0000256" key="1">
    <source>
        <dbReference type="ARBA" id="ARBA00004123"/>
    </source>
</evidence>
<dbReference type="PANTHER" id="PTHR34362:SF1">
    <property type="entry name" value="WPP DOMAIN-CONTAINING PROTEIN 1-RELATED"/>
    <property type="match status" value="1"/>
</dbReference>
<sequence>MEAPPQPNPFVLSKRYDTLASNEASAAAHQIEGEAFSAASASAMTSADGIKTLQLYSKEIVLLFRAW</sequence>
<keyword evidence="7" id="KW-1185">Reference proteome</keyword>
<keyword evidence="3" id="KW-0963">Cytoplasm</keyword>
<evidence type="ECO:0000259" key="5">
    <source>
        <dbReference type="Pfam" id="PF13943"/>
    </source>
</evidence>
<dbReference type="InterPro" id="IPR038214">
    <property type="entry name" value="WPP_sf"/>
</dbReference>
<organism evidence="6 7">
    <name type="scientific">Vigna unguiculata</name>
    <name type="common">Cowpea</name>
    <dbReference type="NCBI Taxonomy" id="3917"/>
    <lineage>
        <taxon>Eukaryota</taxon>
        <taxon>Viridiplantae</taxon>
        <taxon>Streptophyta</taxon>
        <taxon>Embryophyta</taxon>
        <taxon>Tracheophyta</taxon>
        <taxon>Spermatophyta</taxon>
        <taxon>Magnoliopsida</taxon>
        <taxon>eudicotyledons</taxon>
        <taxon>Gunneridae</taxon>
        <taxon>Pentapetalae</taxon>
        <taxon>rosids</taxon>
        <taxon>fabids</taxon>
        <taxon>Fabales</taxon>
        <taxon>Fabaceae</taxon>
        <taxon>Papilionoideae</taxon>
        <taxon>50 kb inversion clade</taxon>
        <taxon>NPAAA clade</taxon>
        <taxon>indigoferoid/millettioid clade</taxon>
        <taxon>Phaseoleae</taxon>
        <taxon>Vigna</taxon>
    </lineage>
</organism>
<dbReference type="GO" id="GO:0005634">
    <property type="term" value="C:nucleus"/>
    <property type="evidence" value="ECO:0007669"/>
    <property type="project" value="UniProtKB-SubCell"/>
</dbReference>
<dbReference type="Pfam" id="PF13943">
    <property type="entry name" value="WPP"/>
    <property type="match status" value="1"/>
</dbReference>
<evidence type="ECO:0000256" key="3">
    <source>
        <dbReference type="ARBA" id="ARBA00022490"/>
    </source>
</evidence>